<comment type="similarity">
    <text evidence="1">Belongs to the LysR transcriptional regulatory family.</text>
</comment>
<dbReference type="InterPro" id="IPR037402">
    <property type="entry name" value="YidZ_PBP2"/>
</dbReference>
<organism evidence="6 7">
    <name type="scientific">Novosphingobium olei</name>
    <dbReference type="NCBI Taxonomy" id="2728851"/>
    <lineage>
        <taxon>Bacteria</taxon>
        <taxon>Pseudomonadati</taxon>
        <taxon>Pseudomonadota</taxon>
        <taxon>Alphaproteobacteria</taxon>
        <taxon>Sphingomonadales</taxon>
        <taxon>Sphingomonadaceae</taxon>
        <taxon>Novosphingobium</taxon>
    </lineage>
</organism>
<dbReference type="CDD" id="cd08417">
    <property type="entry name" value="PBP2_Nitroaromatics_like"/>
    <property type="match status" value="1"/>
</dbReference>
<gene>
    <name evidence="6" type="ORF">HHL27_18355</name>
</gene>
<dbReference type="InterPro" id="IPR000847">
    <property type="entry name" value="LysR_HTH_N"/>
</dbReference>
<dbReference type="InterPro" id="IPR005119">
    <property type="entry name" value="LysR_subst-bd"/>
</dbReference>
<dbReference type="InterPro" id="IPR036390">
    <property type="entry name" value="WH_DNA-bd_sf"/>
</dbReference>
<dbReference type="RefSeq" id="WP_169494845.1">
    <property type="nucleotide sequence ID" value="NZ_JABBGM010000011.1"/>
</dbReference>
<reference evidence="6 7" key="1">
    <citation type="submission" date="2020-04" db="EMBL/GenBank/DDBJ databases">
        <title>Novosphingobium sp. TW-4 isolated from soil.</title>
        <authorList>
            <person name="Dahal R.H."/>
            <person name="Chaudhary D.K."/>
        </authorList>
    </citation>
    <scope>NUCLEOTIDE SEQUENCE [LARGE SCALE GENOMIC DNA]</scope>
    <source>
        <strain evidence="6 7">TW-4</strain>
    </source>
</reference>
<evidence type="ECO:0000256" key="3">
    <source>
        <dbReference type="ARBA" id="ARBA00023125"/>
    </source>
</evidence>
<dbReference type="PRINTS" id="PR00039">
    <property type="entry name" value="HTHLYSR"/>
</dbReference>
<name>A0A7Y0BS90_9SPHN</name>
<accession>A0A7Y0BS90</accession>
<dbReference type="SUPFAM" id="SSF53850">
    <property type="entry name" value="Periplasmic binding protein-like II"/>
    <property type="match status" value="1"/>
</dbReference>
<dbReference type="Pfam" id="PF00126">
    <property type="entry name" value="HTH_1"/>
    <property type="match status" value="1"/>
</dbReference>
<dbReference type="GO" id="GO:0003677">
    <property type="term" value="F:DNA binding"/>
    <property type="evidence" value="ECO:0007669"/>
    <property type="project" value="UniProtKB-KW"/>
</dbReference>
<evidence type="ECO:0000313" key="7">
    <source>
        <dbReference type="Proteomes" id="UP000583556"/>
    </source>
</evidence>
<keyword evidence="3" id="KW-0238">DNA-binding</keyword>
<protein>
    <submittedName>
        <fullName evidence="6">LysR family transcriptional regulator</fullName>
    </submittedName>
</protein>
<dbReference type="PANTHER" id="PTHR30118:SF15">
    <property type="entry name" value="TRANSCRIPTIONAL REGULATORY PROTEIN"/>
    <property type="match status" value="1"/>
</dbReference>
<dbReference type="Gene3D" id="3.40.190.10">
    <property type="entry name" value="Periplasmic binding protein-like II"/>
    <property type="match status" value="2"/>
</dbReference>
<dbReference type="Pfam" id="PF03466">
    <property type="entry name" value="LysR_substrate"/>
    <property type="match status" value="1"/>
</dbReference>
<dbReference type="PANTHER" id="PTHR30118">
    <property type="entry name" value="HTH-TYPE TRANSCRIPTIONAL REGULATOR LEUO-RELATED"/>
    <property type="match status" value="1"/>
</dbReference>
<evidence type="ECO:0000259" key="5">
    <source>
        <dbReference type="PROSITE" id="PS50931"/>
    </source>
</evidence>
<evidence type="ECO:0000256" key="2">
    <source>
        <dbReference type="ARBA" id="ARBA00023015"/>
    </source>
</evidence>
<evidence type="ECO:0000256" key="4">
    <source>
        <dbReference type="ARBA" id="ARBA00023163"/>
    </source>
</evidence>
<dbReference type="EMBL" id="JABBGM010000011">
    <property type="protein sequence ID" value="NML95640.1"/>
    <property type="molecule type" value="Genomic_DNA"/>
</dbReference>
<keyword evidence="4" id="KW-0804">Transcription</keyword>
<keyword evidence="2" id="KW-0805">Transcription regulation</keyword>
<dbReference type="InterPro" id="IPR050389">
    <property type="entry name" value="LysR-type_TF"/>
</dbReference>
<feature type="domain" description="HTH lysR-type" evidence="5">
    <location>
        <begin position="7"/>
        <end position="64"/>
    </location>
</feature>
<dbReference type="SUPFAM" id="SSF46785">
    <property type="entry name" value="Winged helix' DNA-binding domain"/>
    <property type="match status" value="1"/>
</dbReference>
<evidence type="ECO:0000256" key="1">
    <source>
        <dbReference type="ARBA" id="ARBA00009437"/>
    </source>
</evidence>
<dbReference type="Gene3D" id="1.10.10.10">
    <property type="entry name" value="Winged helix-like DNA-binding domain superfamily/Winged helix DNA-binding domain"/>
    <property type="match status" value="1"/>
</dbReference>
<dbReference type="GO" id="GO:0003700">
    <property type="term" value="F:DNA-binding transcription factor activity"/>
    <property type="evidence" value="ECO:0007669"/>
    <property type="project" value="InterPro"/>
</dbReference>
<dbReference type="InterPro" id="IPR036388">
    <property type="entry name" value="WH-like_DNA-bd_sf"/>
</dbReference>
<evidence type="ECO:0000313" key="6">
    <source>
        <dbReference type="EMBL" id="NML95640.1"/>
    </source>
</evidence>
<dbReference type="AlphaFoldDB" id="A0A7Y0BS90"/>
<proteinExistence type="inferred from homology"/>
<comment type="caution">
    <text evidence="6">The sequence shown here is derived from an EMBL/GenBank/DDBJ whole genome shotgun (WGS) entry which is preliminary data.</text>
</comment>
<keyword evidence="7" id="KW-1185">Reference proteome</keyword>
<dbReference type="Proteomes" id="UP000583556">
    <property type="component" value="Unassembled WGS sequence"/>
</dbReference>
<sequence length="307" mass="33324">MRLGSRFDLNLLGVFEAIYARSSVTHAARHLNLSQSAVSHALARLRRELNDQLFVRVDGKLVPTALATTIIEPVRRALHGLESAIGAAHEFDPAHSARQFRIGLRPNIEARMFADLAVAARAAAPFVQLASVDFRRADLARALALGELDVALDVESEATAGLQSRKLRLDVLVVAARRDNPLVADGLTLAAYLDAQHAFASPRPAGQGTEDLALQAIGAERQIGMRCQGLSTAWDIVARSDLLLTLPQSHAETLLHRGGVTLFPLPLEVPPRPLKLFWHEVVEGDGGNAWLRELITGLLTEQHAEDS</sequence>
<dbReference type="PROSITE" id="PS50931">
    <property type="entry name" value="HTH_LYSR"/>
    <property type="match status" value="1"/>
</dbReference>